<dbReference type="RefSeq" id="WP_121917609.1">
    <property type="nucleotide sequence ID" value="NZ_REFV01000009.1"/>
</dbReference>
<name>A0A3M0GL37_9FLAO</name>
<keyword evidence="2" id="KW-1185">Reference proteome</keyword>
<evidence type="ECO:0000313" key="2">
    <source>
        <dbReference type="Proteomes" id="UP000281985"/>
    </source>
</evidence>
<dbReference type="AlphaFoldDB" id="A0A3M0GL37"/>
<gene>
    <name evidence="1" type="ORF">EAX61_10330</name>
</gene>
<reference evidence="1 2" key="1">
    <citation type="submission" date="2018-10" db="EMBL/GenBank/DDBJ databases">
        <title>Dokdonia luteus sp. nov., isolated from sea water.</title>
        <authorList>
            <person name="Zhou L.Y."/>
            <person name="Du Z.J."/>
        </authorList>
    </citation>
    <scope>NUCLEOTIDE SEQUENCE [LARGE SCALE GENOMIC DNA]</scope>
    <source>
        <strain evidence="1 2">SH27</strain>
    </source>
</reference>
<sequence>MKKLLYIFCFTFGLFQGFGQSESSESTISLSVVLPDNTDQLQPSHISKMESKIQKMVSNYGISGQGYTNNFVIYPKYEIYDHTVVEGMKNVHVVNAEFNLFIKEMKTGKVFSIYSQSLKGDGYNRKQAVNQSISSIKTRNDDIKAFLDDAKEKIVSYYIQNCDQIYNDGSSLITQKRYREAIALLYSVPKEVGACYEKIRAKTDEAYIAYQDQKCAETIQKSQTAIAANNYNSALTYLSRIDPSSSCNGKSQSLIASISTKVDEKEREQLAQQERYRKDRKELARLRMANAKEIALAYYKSKPQTVIYKSLF</sequence>
<proteinExistence type="predicted"/>
<organism evidence="1 2">
    <name type="scientific">Dokdonia sinensis</name>
    <dbReference type="NCBI Taxonomy" id="2479847"/>
    <lineage>
        <taxon>Bacteria</taxon>
        <taxon>Pseudomonadati</taxon>
        <taxon>Bacteroidota</taxon>
        <taxon>Flavobacteriia</taxon>
        <taxon>Flavobacteriales</taxon>
        <taxon>Flavobacteriaceae</taxon>
        <taxon>Dokdonia</taxon>
    </lineage>
</organism>
<dbReference type="EMBL" id="REFV01000009">
    <property type="protein sequence ID" value="RMB58006.1"/>
    <property type="molecule type" value="Genomic_DNA"/>
</dbReference>
<accession>A0A3M0GL37</accession>
<protein>
    <submittedName>
        <fullName evidence="1">Uncharacterized protein</fullName>
    </submittedName>
</protein>
<comment type="caution">
    <text evidence="1">The sequence shown here is derived from an EMBL/GenBank/DDBJ whole genome shotgun (WGS) entry which is preliminary data.</text>
</comment>
<dbReference type="OrthoDB" id="1049190at2"/>
<dbReference type="Proteomes" id="UP000281985">
    <property type="component" value="Unassembled WGS sequence"/>
</dbReference>
<evidence type="ECO:0000313" key="1">
    <source>
        <dbReference type="EMBL" id="RMB58006.1"/>
    </source>
</evidence>